<evidence type="ECO:0000313" key="12">
    <source>
        <dbReference type="Proteomes" id="UP000254554"/>
    </source>
</evidence>
<dbReference type="EC" id="6.3.2.9" evidence="7 8"/>
<keyword evidence="7 8" id="KW-0961">Cell wall biogenesis/degradation</keyword>
<dbReference type="GO" id="GO:0071555">
    <property type="term" value="P:cell wall organization"/>
    <property type="evidence" value="ECO:0007669"/>
    <property type="project" value="UniProtKB-KW"/>
</dbReference>
<accession>A0A377GDB2</accession>
<dbReference type="RefSeq" id="WP_010654687.1">
    <property type="nucleotide sequence ID" value="NZ_JAPHOO010000001.1"/>
</dbReference>
<keyword evidence="7 8" id="KW-0131">Cell cycle</keyword>
<comment type="function">
    <text evidence="7 8">Cell wall formation. Catalyzes the addition of glutamate to the nucleotide precursor UDP-N-acetylmuramoyl-L-alanine (UMA).</text>
</comment>
<evidence type="ECO:0000313" key="11">
    <source>
        <dbReference type="EMBL" id="STO22579.1"/>
    </source>
</evidence>
<comment type="similarity">
    <text evidence="7">Belongs to the MurCDEF family.</text>
</comment>
<evidence type="ECO:0000259" key="9">
    <source>
        <dbReference type="Pfam" id="PF02875"/>
    </source>
</evidence>
<dbReference type="GO" id="GO:0008764">
    <property type="term" value="F:UDP-N-acetylmuramoylalanine-D-glutamate ligase activity"/>
    <property type="evidence" value="ECO:0007669"/>
    <property type="project" value="UniProtKB-UniRule"/>
</dbReference>
<keyword evidence="5 7" id="KW-0547">Nucleotide-binding</keyword>
<evidence type="ECO:0000256" key="5">
    <source>
        <dbReference type="ARBA" id="ARBA00022741"/>
    </source>
</evidence>
<dbReference type="InterPro" id="IPR005762">
    <property type="entry name" value="MurD"/>
</dbReference>
<dbReference type="GO" id="GO:0008360">
    <property type="term" value="P:regulation of cell shape"/>
    <property type="evidence" value="ECO:0007669"/>
    <property type="project" value="UniProtKB-KW"/>
</dbReference>
<keyword evidence="7 8" id="KW-0133">Cell shape</keyword>
<feature type="domain" description="Mur ligase central" evidence="10">
    <location>
        <begin position="110"/>
        <end position="281"/>
    </location>
</feature>
<dbReference type="SUPFAM" id="SSF53244">
    <property type="entry name" value="MurD-like peptide ligases, peptide-binding domain"/>
    <property type="match status" value="1"/>
</dbReference>
<dbReference type="InterPro" id="IPR036565">
    <property type="entry name" value="Mur-like_cat_sf"/>
</dbReference>
<comment type="pathway">
    <text evidence="2 7 8">Cell wall biogenesis; peptidoglycan biosynthesis.</text>
</comment>
<sequence length="443" mass="47383">MNPPLYLVAGLGKTGVSIARYLRRNNKPFIAFDTRAQAPGITEFTKEFPGVSVYTQHIPEEVLAKLSDIIASPGLPLDTPFLLKAKQMGIDIYGDIECLAREIHAPVIAITGTNGKSTVTTLVGEMAKAAGFKVAVAGNIGTPVLDMLYDGHQYDLWVLELSSFQLDLTYSLAPIAATILNVSPDHLDRHHTMEAYIQAKQRIYHQAQVALFNREDADTIPTTEVDSISFGADVPAGNNWGLITQEDKIYLAKGDACILPVDSVLIKGVHNWLNALAASALVDAAGISHQHIKNVLTSFTGLPHRCQWVRTLDGVDWINDSKGTNIGATISAINGIGGSMQGKIVLIAGGQGKGADFSELSQPIAEYVRSIILIGEDADKIETALSNVVPITRASSLDSAVSIAKSQAKPGDVVLLSPACASLDMFRDFNHRGESFASLVSGL</sequence>
<keyword evidence="7 8" id="KW-0132">Cell division</keyword>
<dbReference type="AlphaFoldDB" id="A0A377GDB2"/>
<dbReference type="Gene3D" id="3.90.190.20">
    <property type="entry name" value="Mur ligase, C-terminal domain"/>
    <property type="match status" value="1"/>
</dbReference>
<evidence type="ECO:0000256" key="3">
    <source>
        <dbReference type="ARBA" id="ARBA00022490"/>
    </source>
</evidence>
<evidence type="ECO:0000259" key="10">
    <source>
        <dbReference type="Pfam" id="PF08245"/>
    </source>
</evidence>
<dbReference type="Proteomes" id="UP000254554">
    <property type="component" value="Unassembled WGS sequence"/>
</dbReference>
<dbReference type="PANTHER" id="PTHR43692:SF1">
    <property type="entry name" value="UDP-N-ACETYLMURAMOYLALANINE--D-GLUTAMATE LIGASE"/>
    <property type="match status" value="1"/>
</dbReference>
<dbReference type="OrthoDB" id="9809796at2"/>
<evidence type="ECO:0000256" key="8">
    <source>
        <dbReference type="RuleBase" id="RU003664"/>
    </source>
</evidence>
<evidence type="ECO:0000256" key="1">
    <source>
        <dbReference type="ARBA" id="ARBA00004496"/>
    </source>
</evidence>
<dbReference type="GO" id="GO:0005524">
    <property type="term" value="F:ATP binding"/>
    <property type="evidence" value="ECO:0007669"/>
    <property type="project" value="UniProtKB-UniRule"/>
</dbReference>
<dbReference type="GO" id="GO:0051301">
    <property type="term" value="P:cell division"/>
    <property type="evidence" value="ECO:0007669"/>
    <property type="project" value="UniProtKB-KW"/>
</dbReference>
<name>A0A377GDB2_9GAMM</name>
<keyword evidence="4 7" id="KW-0436">Ligase</keyword>
<dbReference type="STRING" id="1094715.GCA_000236165_02516"/>
<dbReference type="Gene3D" id="3.40.50.720">
    <property type="entry name" value="NAD(P)-binding Rossmann-like Domain"/>
    <property type="match status" value="1"/>
</dbReference>
<dbReference type="GO" id="GO:0009252">
    <property type="term" value="P:peptidoglycan biosynthetic process"/>
    <property type="evidence" value="ECO:0007669"/>
    <property type="project" value="UniProtKB-UniRule"/>
</dbReference>
<keyword evidence="6 7" id="KW-0067">ATP-binding</keyword>
<dbReference type="Gene3D" id="3.40.1190.10">
    <property type="entry name" value="Mur-like, catalytic domain"/>
    <property type="match status" value="1"/>
</dbReference>
<keyword evidence="12" id="KW-1185">Reference proteome</keyword>
<dbReference type="InterPro" id="IPR004101">
    <property type="entry name" value="Mur_ligase_C"/>
</dbReference>
<comment type="catalytic activity">
    <reaction evidence="7 8">
        <text>UDP-N-acetyl-alpha-D-muramoyl-L-alanine + D-glutamate + ATP = UDP-N-acetyl-alpha-D-muramoyl-L-alanyl-D-glutamate + ADP + phosphate + H(+)</text>
        <dbReference type="Rhea" id="RHEA:16429"/>
        <dbReference type="ChEBI" id="CHEBI:15378"/>
        <dbReference type="ChEBI" id="CHEBI:29986"/>
        <dbReference type="ChEBI" id="CHEBI:30616"/>
        <dbReference type="ChEBI" id="CHEBI:43474"/>
        <dbReference type="ChEBI" id="CHEBI:83898"/>
        <dbReference type="ChEBI" id="CHEBI:83900"/>
        <dbReference type="ChEBI" id="CHEBI:456216"/>
        <dbReference type="EC" id="6.3.2.9"/>
    </reaction>
</comment>
<dbReference type="InterPro" id="IPR013221">
    <property type="entry name" value="Mur_ligase_cen"/>
</dbReference>
<dbReference type="Pfam" id="PF21799">
    <property type="entry name" value="MurD-like_N"/>
    <property type="match status" value="1"/>
</dbReference>
<evidence type="ECO:0000256" key="7">
    <source>
        <dbReference type="HAMAP-Rule" id="MF_00639"/>
    </source>
</evidence>
<dbReference type="SUPFAM" id="SSF51984">
    <property type="entry name" value="MurCD N-terminal domain"/>
    <property type="match status" value="1"/>
</dbReference>
<dbReference type="HAMAP" id="MF_00639">
    <property type="entry name" value="MurD"/>
    <property type="match status" value="1"/>
</dbReference>
<comment type="subcellular location">
    <subcellularLocation>
        <location evidence="1 7 8">Cytoplasm</location>
    </subcellularLocation>
</comment>
<organism evidence="11 12">
    <name type="scientific">Fluoribacter dumoffii</name>
    <dbReference type="NCBI Taxonomy" id="463"/>
    <lineage>
        <taxon>Bacteria</taxon>
        <taxon>Pseudomonadati</taxon>
        <taxon>Pseudomonadota</taxon>
        <taxon>Gammaproteobacteria</taxon>
        <taxon>Legionellales</taxon>
        <taxon>Legionellaceae</taxon>
        <taxon>Fluoribacter</taxon>
    </lineage>
</organism>
<keyword evidence="3 7" id="KW-0963">Cytoplasm</keyword>
<proteinExistence type="inferred from homology"/>
<evidence type="ECO:0000256" key="4">
    <source>
        <dbReference type="ARBA" id="ARBA00022598"/>
    </source>
</evidence>
<dbReference type="Pfam" id="PF02875">
    <property type="entry name" value="Mur_ligase_C"/>
    <property type="match status" value="1"/>
</dbReference>
<dbReference type="PANTHER" id="PTHR43692">
    <property type="entry name" value="UDP-N-ACETYLMURAMOYLALANINE--D-GLUTAMATE LIGASE"/>
    <property type="match status" value="1"/>
</dbReference>
<dbReference type="UniPathway" id="UPA00219"/>
<dbReference type="EMBL" id="UGGT01000001">
    <property type="protein sequence ID" value="STO22579.1"/>
    <property type="molecule type" value="Genomic_DNA"/>
</dbReference>
<evidence type="ECO:0000256" key="6">
    <source>
        <dbReference type="ARBA" id="ARBA00022840"/>
    </source>
</evidence>
<evidence type="ECO:0000256" key="2">
    <source>
        <dbReference type="ARBA" id="ARBA00004752"/>
    </source>
</evidence>
<reference evidence="11 12" key="1">
    <citation type="submission" date="2018-06" db="EMBL/GenBank/DDBJ databases">
        <authorList>
            <consortium name="Pathogen Informatics"/>
            <person name="Doyle S."/>
        </authorList>
    </citation>
    <scope>NUCLEOTIDE SEQUENCE [LARGE SCALE GENOMIC DNA]</scope>
    <source>
        <strain evidence="11 12">NCTC11370</strain>
    </source>
</reference>
<dbReference type="SUPFAM" id="SSF53623">
    <property type="entry name" value="MurD-like peptide ligases, catalytic domain"/>
    <property type="match status" value="1"/>
</dbReference>
<keyword evidence="7 8" id="KW-0573">Peptidoglycan synthesis</keyword>
<dbReference type="InterPro" id="IPR036615">
    <property type="entry name" value="Mur_ligase_C_dom_sf"/>
</dbReference>
<feature type="domain" description="Mur ligase C-terminal" evidence="9">
    <location>
        <begin position="304"/>
        <end position="420"/>
    </location>
</feature>
<dbReference type="GO" id="GO:0005737">
    <property type="term" value="C:cytoplasm"/>
    <property type="evidence" value="ECO:0007669"/>
    <property type="project" value="UniProtKB-SubCell"/>
</dbReference>
<feature type="binding site" evidence="7">
    <location>
        <begin position="112"/>
        <end position="118"/>
    </location>
    <ligand>
        <name>ATP</name>
        <dbReference type="ChEBI" id="CHEBI:30616"/>
    </ligand>
</feature>
<gene>
    <name evidence="7 11" type="primary">murD</name>
    <name evidence="11" type="ORF">NCTC11370_02671</name>
</gene>
<dbReference type="NCBIfam" id="TIGR01087">
    <property type="entry name" value="murD"/>
    <property type="match status" value="1"/>
</dbReference>
<dbReference type="GeneID" id="93293430"/>
<dbReference type="Pfam" id="PF08245">
    <property type="entry name" value="Mur_ligase_M"/>
    <property type="match status" value="1"/>
</dbReference>
<protein>
    <recommendedName>
        <fullName evidence="7 8">UDP-N-acetylmuramoylalanine--D-glutamate ligase</fullName>
        <ecNumber evidence="7 8">6.3.2.9</ecNumber>
    </recommendedName>
    <alternativeName>
        <fullName evidence="7">D-glutamic acid-adding enzyme</fullName>
    </alternativeName>
    <alternativeName>
        <fullName evidence="7">UDP-N-acetylmuramoyl-L-alanyl-D-glutamate synthetase</fullName>
    </alternativeName>
</protein>